<accession>A0ABR4XL76</accession>
<evidence type="ECO:0000259" key="3">
    <source>
        <dbReference type="Pfam" id="PF18133"/>
    </source>
</evidence>
<dbReference type="Pfam" id="PF01926">
    <property type="entry name" value="MMR_HSR1"/>
    <property type="match status" value="1"/>
</dbReference>
<dbReference type="SUPFAM" id="SSF52540">
    <property type="entry name" value="P-loop containing nucleoside triphosphate hydrolases"/>
    <property type="match status" value="1"/>
</dbReference>
<feature type="domain" description="Hydrogen maturase F dimerization" evidence="2">
    <location>
        <begin position="180"/>
        <end position="276"/>
    </location>
</feature>
<dbReference type="CDD" id="cd00880">
    <property type="entry name" value="Era_like"/>
    <property type="match status" value="1"/>
</dbReference>
<keyword evidence="5" id="KW-1185">Reference proteome</keyword>
<dbReference type="PANTHER" id="PTHR42714">
    <property type="entry name" value="TRNA MODIFICATION GTPASE GTPBP3"/>
    <property type="match status" value="1"/>
</dbReference>
<dbReference type="InterPro" id="IPR023873">
    <property type="entry name" value="FeFe-hyd_GTPase_HydF"/>
</dbReference>
<evidence type="ECO:0000259" key="1">
    <source>
        <dbReference type="Pfam" id="PF01926"/>
    </source>
</evidence>
<evidence type="ECO:0000313" key="5">
    <source>
        <dbReference type="Proteomes" id="UP000030101"/>
    </source>
</evidence>
<dbReference type="NCBIfam" id="TIGR00231">
    <property type="entry name" value="small_GTP"/>
    <property type="match status" value="1"/>
</dbReference>
<feature type="domain" description="Hydrogen maturase F tetramerization" evidence="3">
    <location>
        <begin position="280"/>
        <end position="393"/>
    </location>
</feature>
<dbReference type="PANTHER" id="PTHR42714:SF6">
    <property type="entry name" value="TRANSLATION INITIATION FACTOR IF-2"/>
    <property type="match status" value="1"/>
</dbReference>
<reference evidence="4 5" key="1">
    <citation type="submission" date="2014-08" db="EMBL/GenBank/DDBJ databases">
        <title>Porphyromonas canoris strain:OH2762 Genome sequencing.</title>
        <authorList>
            <person name="Wallis C."/>
            <person name="Deusch O."/>
            <person name="O'Flynn C."/>
            <person name="Davis I."/>
            <person name="Jospin G."/>
            <person name="Darling A.E."/>
            <person name="Coil D.A."/>
            <person name="Alexiev A."/>
            <person name="Horsfall A."/>
            <person name="Kirkwood N."/>
            <person name="Harris S."/>
            <person name="Eisen J.A."/>
        </authorList>
    </citation>
    <scope>NUCLEOTIDE SEQUENCE [LARGE SCALE GENOMIC DNA]</scope>
    <source>
        <strain evidence="5">COT-108 OH2762</strain>
    </source>
</reference>
<dbReference type="Gene3D" id="3.40.50.300">
    <property type="entry name" value="P-loop containing nucleotide triphosphate hydrolases"/>
    <property type="match status" value="1"/>
</dbReference>
<evidence type="ECO:0000259" key="2">
    <source>
        <dbReference type="Pfam" id="PF18128"/>
    </source>
</evidence>
<dbReference type="EMBL" id="JQZV01000013">
    <property type="protein sequence ID" value="KGN92219.1"/>
    <property type="molecule type" value="Genomic_DNA"/>
</dbReference>
<comment type="caution">
    <text evidence="4">The sequence shown here is derived from an EMBL/GenBank/DDBJ whole genome shotgun (WGS) entry which is preliminary data.</text>
</comment>
<dbReference type="Pfam" id="PF18128">
    <property type="entry name" value="HydF_dimer"/>
    <property type="match status" value="1"/>
</dbReference>
<sequence length="396" mass="42992">MEQTPRSERLHIVLYGCTNSGKSSLINALTGQTVSLVSDTPGTTTDPVSKAMELPGLGACVLIDTAGFDDTNESLGKLRIDRTRRTLQSADIAIVVLSSEELSPELEWITQLQEKNIPVIPVFNKADIHACPDALRTTLKEKTGLSPIIVSAHTGFGMDTLLETLRSTNTRTQSAETITGSLVSEGDTVLLVMPQDAQAPKGRLILPQVQTIRELLDKGCLPICCTPDTMKQALDALQHPPKLIITDSQAFKNVYEIKPAASLLTSFSILFAAYKGDIDSFVQGAQAIASLTPHSKVLIAEACTHAPVTEDIGRVKIPALLRKRISSSLQIEIVSGKDFPEDLTPYDLIIHCGACMFTRKMVMNRSERAQQQHVPMTNYGITMAYLTGILDKVALP</sequence>
<evidence type="ECO:0000313" key="4">
    <source>
        <dbReference type="EMBL" id="KGN92219.1"/>
    </source>
</evidence>
<dbReference type="Gene3D" id="3.40.50.11410">
    <property type="match status" value="1"/>
</dbReference>
<proteinExistence type="predicted"/>
<dbReference type="InterPro" id="IPR005225">
    <property type="entry name" value="Small_GTP-bd"/>
</dbReference>
<name>A0ABR4XL76_9PORP</name>
<dbReference type="InterPro" id="IPR040644">
    <property type="entry name" value="HydF_tetramer"/>
</dbReference>
<dbReference type="Proteomes" id="UP000030101">
    <property type="component" value="Unassembled WGS sequence"/>
</dbReference>
<organism evidence="4 5">
    <name type="scientific">Porphyromonas canoris</name>
    <dbReference type="NCBI Taxonomy" id="36875"/>
    <lineage>
        <taxon>Bacteria</taxon>
        <taxon>Pseudomonadati</taxon>
        <taxon>Bacteroidota</taxon>
        <taxon>Bacteroidia</taxon>
        <taxon>Bacteroidales</taxon>
        <taxon>Porphyromonadaceae</taxon>
        <taxon>Porphyromonas</taxon>
    </lineage>
</organism>
<feature type="domain" description="G" evidence="1">
    <location>
        <begin position="12"/>
        <end position="125"/>
    </location>
</feature>
<dbReference type="InterPro" id="IPR027417">
    <property type="entry name" value="P-loop_NTPase"/>
</dbReference>
<dbReference type="InterPro" id="IPR041606">
    <property type="entry name" value="HydF_dimer"/>
</dbReference>
<dbReference type="RefSeq" id="WP_036792381.1">
    <property type="nucleotide sequence ID" value="NZ_JQZV01000013.1"/>
</dbReference>
<dbReference type="InterPro" id="IPR006073">
    <property type="entry name" value="GTP-bd"/>
</dbReference>
<dbReference type="Gene3D" id="3.40.50.11420">
    <property type="match status" value="1"/>
</dbReference>
<dbReference type="Pfam" id="PF18133">
    <property type="entry name" value="HydF_tetramer"/>
    <property type="match status" value="1"/>
</dbReference>
<gene>
    <name evidence="4" type="ORF">HQ43_09390</name>
</gene>
<protein>
    <submittedName>
        <fullName evidence="4">GTP-binding protein</fullName>
    </submittedName>
</protein>
<dbReference type="NCBIfam" id="TIGR03918">
    <property type="entry name" value="GTP_HydF"/>
    <property type="match status" value="1"/>
</dbReference>